<dbReference type="Gene3D" id="3.90.1690.10">
    <property type="entry name" value="phage-related protein like domain"/>
    <property type="match status" value="1"/>
</dbReference>
<dbReference type="InterPro" id="IPR053738">
    <property type="entry name" value="Lambda_capsid_assembly"/>
</dbReference>
<evidence type="ECO:0008006" key="3">
    <source>
        <dbReference type="Google" id="ProtNLM"/>
    </source>
</evidence>
<keyword evidence="2" id="KW-1185">Reference proteome</keyword>
<name>A0ABY2IDM3_9MICO</name>
<dbReference type="RefSeq" id="WP_134535137.1">
    <property type="nucleotide sequence ID" value="NZ_SOFG01000016.1"/>
</dbReference>
<proteinExistence type="predicted"/>
<organism evidence="1 2">
    <name type="scientific">Cryobacterium algoricola</name>
    <dbReference type="NCBI Taxonomy" id="1259183"/>
    <lineage>
        <taxon>Bacteria</taxon>
        <taxon>Bacillati</taxon>
        <taxon>Actinomycetota</taxon>
        <taxon>Actinomycetes</taxon>
        <taxon>Micrococcales</taxon>
        <taxon>Microbacteriaceae</taxon>
        <taxon>Cryobacterium</taxon>
    </lineage>
</organism>
<gene>
    <name evidence="1" type="ORF">E3O44_12640</name>
</gene>
<evidence type="ECO:0000313" key="1">
    <source>
        <dbReference type="EMBL" id="TFB85843.1"/>
    </source>
</evidence>
<dbReference type="Proteomes" id="UP000297608">
    <property type="component" value="Unassembled WGS sequence"/>
</dbReference>
<reference evidence="1 2" key="1">
    <citation type="submission" date="2019-03" db="EMBL/GenBank/DDBJ databases">
        <title>Genomics of glacier-inhabiting Cryobacterium strains.</title>
        <authorList>
            <person name="Liu Q."/>
            <person name="Xin Y.-H."/>
        </authorList>
    </citation>
    <scope>NUCLEOTIDE SEQUENCE [LARGE SCALE GENOMIC DNA]</scope>
    <source>
        <strain evidence="1 2">MDB2-B</strain>
    </source>
</reference>
<comment type="caution">
    <text evidence="1">The sequence shown here is derived from an EMBL/GenBank/DDBJ whole genome shotgun (WGS) entry which is preliminary data.</text>
</comment>
<evidence type="ECO:0000313" key="2">
    <source>
        <dbReference type="Proteomes" id="UP000297608"/>
    </source>
</evidence>
<protein>
    <recommendedName>
        <fullName evidence="3">Major capsid protein</fullName>
    </recommendedName>
</protein>
<dbReference type="EMBL" id="SOFG01000016">
    <property type="protein sequence ID" value="TFB85843.1"/>
    <property type="molecule type" value="Genomic_DNA"/>
</dbReference>
<accession>A0ABY2IDM3</accession>
<sequence length="314" mass="35234">MANGPSYIDPVLTNLSQKYTNESEDFIARKLFPVITVPKPSGKYWAYNKDNLRAGGTNIDLRTGRSKTSEVTFGKSLKDFGPLQEHALKDFISKDELAFVDSPLDIETDSVENLNEIMTLAEEISLATMLRDITIVTNNITLSGTSQFSDYVNSDPFTTIKNRVIAQRNSSFKRPNTIAFGWDVWLQLVDHPKLLARIQYNRDGVLLPADLVKLFSPYGITQVFIGAAMYDATTEGQTGTPTSVWGKDIIIGYVTSTPSLRAVNGGYTLQLREGKYVDKWFETDPKGEYVRNNDYYDQMLFASELFSLIKNAVL</sequence>